<dbReference type="GO" id="GO:0051698">
    <property type="term" value="F:saccharopine oxidase activity"/>
    <property type="evidence" value="ECO:0007669"/>
    <property type="project" value="TreeGrafter"/>
</dbReference>
<dbReference type="EMBL" id="ML213508">
    <property type="protein sequence ID" value="TFK52789.1"/>
    <property type="molecule type" value="Genomic_DNA"/>
</dbReference>
<sequence length="83" mass="8933">MTSTSADKDASILIVGAGTFGLSTAFHLVERGYKDVTCMDRWAVPSKSSAGWDISKRVQAWYPSTPTPFIPVSLTNPSTHGET</sequence>
<dbReference type="AlphaFoldDB" id="A0A5C3N4S0"/>
<feature type="transmembrane region" description="Helical" evidence="6">
    <location>
        <begin position="12"/>
        <end position="29"/>
    </location>
</feature>
<accession>A0A5C3N4S0</accession>
<evidence type="ECO:0000256" key="1">
    <source>
        <dbReference type="ARBA" id="ARBA00001974"/>
    </source>
</evidence>
<evidence type="ECO:0000313" key="8">
    <source>
        <dbReference type="EMBL" id="TFK52789.1"/>
    </source>
</evidence>
<feature type="domain" description="FAD dependent oxidoreductase" evidence="7">
    <location>
        <begin position="12"/>
        <end position="58"/>
    </location>
</feature>
<evidence type="ECO:0000313" key="9">
    <source>
        <dbReference type="Proteomes" id="UP000305948"/>
    </source>
</evidence>
<keyword evidence="6" id="KW-0472">Membrane</keyword>
<keyword evidence="5" id="KW-0560">Oxidoreductase</keyword>
<dbReference type="PANTHER" id="PTHR10961">
    <property type="entry name" value="PEROXISOMAL SARCOSINE OXIDASE"/>
    <property type="match status" value="1"/>
</dbReference>
<evidence type="ECO:0000256" key="5">
    <source>
        <dbReference type="ARBA" id="ARBA00023002"/>
    </source>
</evidence>
<gene>
    <name evidence="8" type="ORF">OE88DRAFT_1656378</name>
</gene>
<keyword evidence="3" id="KW-0285">Flavoprotein</keyword>
<evidence type="ECO:0000256" key="3">
    <source>
        <dbReference type="ARBA" id="ARBA00022630"/>
    </source>
</evidence>
<dbReference type="STRING" id="5364.A0A5C3N4S0"/>
<dbReference type="GO" id="GO:0050660">
    <property type="term" value="F:flavin adenine dinucleotide binding"/>
    <property type="evidence" value="ECO:0007669"/>
    <property type="project" value="InterPro"/>
</dbReference>
<proteinExistence type="inferred from homology"/>
<dbReference type="GO" id="GO:0008115">
    <property type="term" value="F:sarcosine oxidase activity"/>
    <property type="evidence" value="ECO:0007669"/>
    <property type="project" value="TreeGrafter"/>
</dbReference>
<dbReference type="InterPro" id="IPR036188">
    <property type="entry name" value="FAD/NAD-bd_sf"/>
</dbReference>
<dbReference type="Proteomes" id="UP000305948">
    <property type="component" value="Unassembled WGS sequence"/>
</dbReference>
<dbReference type="Pfam" id="PF01266">
    <property type="entry name" value="DAO"/>
    <property type="match status" value="1"/>
</dbReference>
<keyword evidence="9" id="KW-1185">Reference proteome</keyword>
<protein>
    <recommendedName>
        <fullName evidence="7">FAD dependent oxidoreductase domain-containing protein</fullName>
    </recommendedName>
</protein>
<evidence type="ECO:0000259" key="7">
    <source>
        <dbReference type="Pfam" id="PF01266"/>
    </source>
</evidence>
<dbReference type="InterPro" id="IPR045170">
    <property type="entry name" value="MTOX"/>
</dbReference>
<comment type="cofactor">
    <cofactor evidence="1">
        <name>FAD</name>
        <dbReference type="ChEBI" id="CHEBI:57692"/>
    </cofactor>
</comment>
<dbReference type="InterPro" id="IPR006076">
    <property type="entry name" value="FAD-dep_OxRdtase"/>
</dbReference>
<comment type="similarity">
    <text evidence="2">Belongs to the MSOX/MTOX family.</text>
</comment>
<dbReference type="Gene3D" id="3.50.50.60">
    <property type="entry name" value="FAD/NAD(P)-binding domain"/>
    <property type="match status" value="1"/>
</dbReference>
<evidence type="ECO:0000256" key="4">
    <source>
        <dbReference type="ARBA" id="ARBA00022827"/>
    </source>
</evidence>
<dbReference type="OrthoDB" id="2219495at2759"/>
<keyword evidence="6" id="KW-1133">Transmembrane helix</keyword>
<evidence type="ECO:0000256" key="6">
    <source>
        <dbReference type="SAM" id="Phobius"/>
    </source>
</evidence>
<dbReference type="PANTHER" id="PTHR10961:SF26">
    <property type="entry name" value="L-SACCHAROPINE OXIDASE"/>
    <property type="match status" value="1"/>
</dbReference>
<keyword evidence="6" id="KW-0812">Transmembrane</keyword>
<dbReference type="SUPFAM" id="SSF51971">
    <property type="entry name" value="Nucleotide-binding domain"/>
    <property type="match status" value="1"/>
</dbReference>
<evidence type="ECO:0000256" key="2">
    <source>
        <dbReference type="ARBA" id="ARBA00010989"/>
    </source>
</evidence>
<name>A0A5C3N4S0_9AGAM</name>
<reference evidence="8 9" key="1">
    <citation type="journal article" date="2019" name="Nat. Ecol. Evol.">
        <title>Megaphylogeny resolves global patterns of mushroom evolution.</title>
        <authorList>
            <person name="Varga T."/>
            <person name="Krizsan K."/>
            <person name="Foldi C."/>
            <person name="Dima B."/>
            <person name="Sanchez-Garcia M."/>
            <person name="Sanchez-Ramirez S."/>
            <person name="Szollosi G.J."/>
            <person name="Szarkandi J.G."/>
            <person name="Papp V."/>
            <person name="Albert L."/>
            <person name="Andreopoulos W."/>
            <person name="Angelini C."/>
            <person name="Antonin V."/>
            <person name="Barry K.W."/>
            <person name="Bougher N.L."/>
            <person name="Buchanan P."/>
            <person name="Buyck B."/>
            <person name="Bense V."/>
            <person name="Catcheside P."/>
            <person name="Chovatia M."/>
            <person name="Cooper J."/>
            <person name="Damon W."/>
            <person name="Desjardin D."/>
            <person name="Finy P."/>
            <person name="Geml J."/>
            <person name="Haridas S."/>
            <person name="Hughes K."/>
            <person name="Justo A."/>
            <person name="Karasinski D."/>
            <person name="Kautmanova I."/>
            <person name="Kiss B."/>
            <person name="Kocsube S."/>
            <person name="Kotiranta H."/>
            <person name="LaButti K.M."/>
            <person name="Lechner B.E."/>
            <person name="Liimatainen K."/>
            <person name="Lipzen A."/>
            <person name="Lukacs Z."/>
            <person name="Mihaltcheva S."/>
            <person name="Morgado L.N."/>
            <person name="Niskanen T."/>
            <person name="Noordeloos M.E."/>
            <person name="Ohm R.A."/>
            <person name="Ortiz-Santana B."/>
            <person name="Ovrebo C."/>
            <person name="Racz N."/>
            <person name="Riley R."/>
            <person name="Savchenko A."/>
            <person name="Shiryaev A."/>
            <person name="Soop K."/>
            <person name="Spirin V."/>
            <person name="Szebenyi C."/>
            <person name="Tomsovsky M."/>
            <person name="Tulloss R.E."/>
            <person name="Uehling J."/>
            <person name="Grigoriev I.V."/>
            <person name="Vagvolgyi C."/>
            <person name="Papp T."/>
            <person name="Martin F.M."/>
            <person name="Miettinen O."/>
            <person name="Hibbett D.S."/>
            <person name="Nagy L.G."/>
        </authorList>
    </citation>
    <scope>NUCLEOTIDE SEQUENCE [LARGE SCALE GENOMIC DNA]</scope>
    <source>
        <strain evidence="8 9">OMC1185</strain>
    </source>
</reference>
<keyword evidence="4" id="KW-0274">FAD</keyword>
<organism evidence="8 9">
    <name type="scientific">Heliocybe sulcata</name>
    <dbReference type="NCBI Taxonomy" id="5364"/>
    <lineage>
        <taxon>Eukaryota</taxon>
        <taxon>Fungi</taxon>
        <taxon>Dikarya</taxon>
        <taxon>Basidiomycota</taxon>
        <taxon>Agaricomycotina</taxon>
        <taxon>Agaricomycetes</taxon>
        <taxon>Gloeophyllales</taxon>
        <taxon>Gloeophyllaceae</taxon>
        <taxon>Heliocybe</taxon>
    </lineage>
</organism>